<dbReference type="AlphaFoldDB" id="A0A1V0UXB5"/>
<sequence length="133" mass="14649">MITKKKLVAVATSLTLGLGFTAGVTPAFAHSDESSLKNTSISSVEKQEQLHFTGYVISINNHYLTVADVPTKEEALSYQNDWWELTYQNKILVVPVQNNEAYKVGDQLNVFSIGMTFSIPPIAVSPTIEKISE</sequence>
<evidence type="ECO:0000313" key="3">
    <source>
        <dbReference type="Proteomes" id="UP000192727"/>
    </source>
</evidence>
<name>A0A1V0UXB5_9BACL</name>
<proteinExistence type="predicted"/>
<feature type="chain" id="PRO_5012075585" evidence="1">
    <location>
        <begin position="30"/>
        <end position="133"/>
    </location>
</feature>
<dbReference type="Proteomes" id="UP000192727">
    <property type="component" value="Chromosome"/>
</dbReference>
<evidence type="ECO:0000256" key="1">
    <source>
        <dbReference type="SAM" id="SignalP"/>
    </source>
</evidence>
<evidence type="ECO:0000313" key="2">
    <source>
        <dbReference type="EMBL" id="ARF69843.1"/>
    </source>
</evidence>
<protein>
    <submittedName>
        <fullName evidence="2">DUF3221 domain-containing protein</fullName>
    </submittedName>
</protein>
<keyword evidence="1" id="KW-0732">Signal</keyword>
<dbReference type="RefSeq" id="WP_083041244.1">
    <property type="nucleotide sequence ID" value="NZ_CP020557.1"/>
</dbReference>
<feature type="signal peptide" evidence="1">
    <location>
        <begin position="1"/>
        <end position="29"/>
    </location>
</feature>
<dbReference type="EMBL" id="CP020557">
    <property type="protein sequence ID" value="ARF69843.1"/>
    <property type="molecule type" value="Genomic_DNA"/>
</dbReference>
<reference evidence="2 3" key="1">
    <citation type="submission" date="2017-03" db="EMBL/GenBank/DDBJ databases">
        <title>Paenibacillus larvae genome sequencing.</title>
        <authorList>
            <person name="Dingman D.W."/>
        </authorList>
    </citation>
    <scope>NUCLEOTIDE SEQUENCE [LARGE SCALE GENOMIC DNA]</scope>
    <source>
        <strain evidence="2 3">SAG 10367</strain>
    </source>
</reference>
<accession>A0A1V0UXB5</accession>
<gene>
    <name evidence="2" type="ORF">B7C51_21390</name>
</gene>
<organism evidence="2 3">
    <name type="scientific">Paenibacillus larvae subsp. pulvifaciens</name>
    <dbReference type="NCBI Taxonomy" id="1477"/>
    <lineage>
        <taxon>Bacteria</taxon>
        <taxon>Bacillati</taxon>
        <taxon>Bacillota</taxon>
        <taxon>Bacilli</taxon>
        <taxon>Bacillales</taxon>
        <taxon>Paenibacillaceae</taxon>
        <taxon>Paenibacillus</taxon>
    </lineage>
</organism>